<evidence type="ECO:0000313" key="2">
    <source>
        <dbReference type="EMBL" id="AMO97205.1"/>
    </source>
</evidence>
<feature type="compositionally biased region" description="Basic residues" evidence="1">
    <location>
        <begin position="60"/>
        <end position="71"/>
    </location>
</feature>
<accession>A0A127PHK4</accession>
<evidence type="ECO:0000313" key="3">
    <source>
        <dbReference type="Proteomes" id="UP000072421"/>
    </source>
</evidence>
<name>A0A127PHK4_9BURK</name>
<protein>
    <submittedName>
        <fullName evidence="2">Uncharacterized protein</fullName>
    </submittedName>
</protein>
<feature type="region of interest" description="Disordered" evidence="1">
    <location>
        <begin position="1"/>
        <end position="22"/>
    </location>
</feature>
<reference evidence="2 3" key="1">
    <citation type="submission" date="2015-11" db="EMBL/GenBank/DDBJ databases">
        <title>Exploring the genomic traits of fungus-feeding bacterial genus Collimonas.</title>
        <authorList>
            <person name="Song C."/>
            <person name="Schmidt R."/>
            <person name="de Jager V."/>
            <person name="Krzyzanowska D."/>
            <person name="Jongedijk E."/>
            <person name="Cankar K."/>
            <person name="Beekwilder J."/>
            <person name="van Veen A."/>
            <person name="de Boer W."/>
            <person name="van Veen J.A."/>
            <person name="Garbeva P."/>
        </authorList>
    </citation>
    <scope>NUCLEOTIDE SEQUENCE [LARGE SCALE GENOMIC DNA]</scope>
    <source>
        <strain evidence="2 3">Ter6</strain>
    </source>
</reference>
<evidence type="ECO:0000256" key="1">
    <source>
        <dbReference type="SAM" id="MobiDB-lite"/>
    </source>
</evidence>
<sequence length="71" mass="8162">MDRYAGNASHWRHTGQAPGMSASDRAIKWYTDTCFIASGATWFRRGLQSSAGHTEDRLPRKYNRNRSNCKR</sequence>
<dbReference type="PATRIC" id="fig|158899.10.peg.4571"/>
<organism evidence="2">
    <name type="scientific">Collimonas fungivorans</name>
    <dbReference type="NCBI Taxonomy" id="158899"/>
    <lineage>
        <taxon>Bacteria</taxon>
        <taxon>Pseudomonadati</taxon>
        <taxon>Pseudomonadota</taxon>
        <taxon>Betaproteobacteria</taxon>
        <taxon>Burkholderiales</taxon>
        <taxon>Oxalobacteraceae</taxon>
        <taxon>Collimonas</taxon>
    </lineage>
</organism>
<dbReference type="Proteomes" id="UP000072421">
    <property type="component" value="Chromosome"/>
</dbReference>
<dbReference type="EMBL" id="CP013232">
    <property type="protein sequence ID" value="AMO97205.1"/>
    <property type="molecule type" value="Genomic_DNA"/>
</dbReference>
<gene>
    <name evidence="2" type="ORF">CFter6_4617</name>
</gene>
<feature type="region of interest" description="Disordered" evidence="1">
    <location>
        <begin position="49"/>
        <end position="71"/>
    </location>
</feature>
<dbReference type="AlphaFoldDB" id="A0A127PHK4"/>
<proteinExistence type="predicted"/>